<dbReference type="InterPro" id="IPR039800">
    <property type="entry name" value="MICU1/2/3"/>
</dbReference>
<gene>
    <name evidence="7" type="primary">LOC106819710</name>
</gene>
<keyword evidence="3" id="KW-0677">Repeat</keyword>
<dbReference type="PANTHER" id="PTHR12294">
    <property type="entry name" value="EF HAND DOMAIN FAMILY A1,A2-RELATED"/>
    <property type="match status" value="1"/>
</dbReference>
<accession>A0ABM1F5S4</accession>
<evidence type="ECO:0000256" key="2">
    <source>
        <dbReference type="ARBA" id="ARBA00022723"/>
    </source>
</evidence>
<evidence type="ECO:0000256" key="4">
    <source>
        <dbReference type="ARBA" id="ARBA00023136"/>
    </source>
</evidence>
<feature type="non-terminal residue" evidence="7">
    <location>
        <position position="1"/>
    </location>
</feature>
<protein>
    <submittedName>
        <fullName evidence="7">Calcium uptake protein 1 homolog, mitochondrial-like</fullName>
    </submittedName>
</protein>
<organism evidence="6 7">
    <name type="scientific">Priapulus caudatus</name>
    <name type="common">Priapulid worm</name>
    <dbReference type="NCBI Taxonomy" id="37621"/>
    <lineage>
        <taxon>Eukaryota</taxon>
        <taxon>Metazoa</taxon>
        <taxon>Ecdysozoa</taxon>
        <taxon>Scalidophora</taxon>
        <taxon>Priapulida</taxon>
        <taxon>Priapulimorpha</taxon>
        <taxon>Priapulimorphida</taxon>
        <taxon>Priapulidae</taxon>
        <taxon>Priapulus</taxon>
    </lineage>
</organism>
<keyword evidence="5" id="KW-1133">Transmembrane helix</keyword>
<dbReference type="Proteomes" id="UP000695022">
    <property type="component" value="Unplaced"/>
</dbReference>
<name>A0ABM1F5S4_PRICU</name>
<dbReference type="PANTHER" id="PTHR12294:SF1">
    <property type="entry name" value="CALCIUM UPTAKE PROTEIN 1, MITOCHONDRIAL"/>
    <property type="match status" value="1"/>
</dbReference>
<dbReference type="RefSeq" id="XP_014679795.1">
    <property type="nucleotide sequence ID" value="XM_014824309.1"/>
</dbReference>
<keyword evidence="6" id="KW-1185">Reference proteome</keyword>
<keyword evidence="4 5" id="KW-0472">Membrane</keyword>
<evidence type="ECO:0000256" key="1">
    <source>
        <dbReference type="ARBA" id="ARBA00004273"/>
    </source>
</evidence>
<evidence type="ECO:0000256" key="3">
    <source>
        <dbReference type="ARBA" id="ARBA00022737"/>
    </source>
</evidence>
<proteinExistence type="predicted"/>
<keyword evidence="2" id="KW-0479">Metal-binding</keyword>
<evidence type="ECO:0000313" key="6">
    <source>
        <dbReference type="Proteomes" id="UP000695022"/>
    </source>
</evidence>
<feature type="transmembrane region" description="Helical" evidence="5">
    <location>
        <begin position="7"/>
        <end position="26"/>
    </location>
</feature>
<keyword evidence="5" id="KW-0812">Transmembrane</keyword>
<dbReference type="GeneID" id="106819710"/>
<comment type="subcellular location">
    <subcellularLocation>
        <location evidence="1">Mitochondrion inner membrane</location>
    </subcellularLocation>
</comment>
<sequence>FYRKEPVDGRITAVAFADLLLAYAGLPDKIQTRMMRRVKKKFKGSTRYFFTLQFYRKEPVDGRITAVAFADLLLAYAGLPDKIQTRMMRRVKKKFKGSTRGITLEEFIKFSRFLKNITDVDTALTFYHMAGASVDPPTLQHVAKTVAHVDLEDYVVDVVFTLFDENH</sequence>
<evidence type="ECO:0000313" key="7">
    <source>
        <dbReference type="RefSeq" id="XP_014679795.1"/>
    </source>
</evidence>
<reference evidence="7" key="1">
    <citation type="submission" date="2025-08" db="UniProtKB">
        <authorList>
            <consortium name="RefSeq"/>
        </authorList>
    </citation>
    <scope>IDENTIFICATION</scope>
</reference>
<evidence type="ECO:0000256" key="5">
    <source>
        <dbReference type="SAM" id="Phobius"/>
    </source>
</evidence>